<dbReference type="PROSITE" id="PS50111">
    <property type="entry name" value="CHEMOTAXIS_TRANSDUC_2"/>
    <property type="match status" value="1"/>
</dbReference>
<organism evidence="6 7">
    <name type="scientific">Candidatus Magnetoglobus multicellularis str. Araruama</name>
    <dbReference type="NCBI Taxonomy" id="890399"/>
    <lineage>
        <taxon>Bacteria</taxon>
        <taxon>Pseudomonadati</taxon>
        <taxon>Thermodesulfobacteriota</taxon>
        <taxon>Desulfobacteria</taxon>
        <taxon>Desulfobacterales</taxon>
        <taxon>Desulfobacteraceae</taxon>
        <taxon>Candidatus Magnetoglobus</taxon>
    </lineage>
</organism>
<evidence type="ECO:0000256" key="4">
    <source>
        <dbReference type="SAM" id="Phobius"/>
    </source>
</evidence>
<feature type="transmembrane region" description="Helical" evidence="4">
    <location>
        <begin position="15"/>
        <end position="39"/>
    </location>
</feature>
<keyword evidence="1" id="KW-0145">Chemotaxis</keyword>
<feature type="domain" description="Methyl-accepting transducer" evidence="5">
    <location>
        <begin position="57"/>
        <end position="286"/>
    </location>
</feature>
<evidence type="ECO:0000259" key="5">
    <source>
        <dbReference type="PROSITE" id="PS50111"/>
    </source>
</evidence>
<dbReference type="InterPro" id="IPR051310">
    <property type="entry name" value="MCP_chemotaxis"/>
</dbReference>
<dbReference type="SMART" id="SM00283">
    <property type="entry name" value="MA"/>
    <property type="match status" value="1"/>
</dbReference>
<accession>A0A1V1P5Q0</accession>
<reference evidence="7" key="1">
    <citation type="submission" date="2012-11" db="EMBL/GenBank/DDBJ databases">
        <authorList>
            <person name="Lucero-Rivera Y.E."/>
            <person name="Tovar-Ramirez D."/>
        </authorList>
    </citation>
    <scope>NUCLEOTIDE SEQUENCE [LARGE SCALE GENOMIC DNA]</scope>
    <source>
        <strain evidence="7">Araruama</strain>
    </source>
</reference>
<dbReference type="GO" id="GO:0016020">
    <property type="term" value="C:membrane"/>
    <property type="evidence" value="ECO:0007669"/>
    <property type="project" value="InterPro"/>
</dbReference>
<proteinExistence type="inferred from homology"/>
<dbReference type="GO" id="GO:0006935">
    <property type="term" value="P:chemotaxis"/>
    <property type="evidence" value="ECO:0007669"/>
    <property type="project" value="UniProtKB-KW"/>
</dbReference>
<dbReference type="InterPro" id="IPR004089">
    <property type="entry name" value="MCPsignal_dom"/>
</dbReference>
<protein>
    <recommendedName>
        <fullName evidence="5">Methyl-accepting transducer domain-containing protein</fullName>
    </recommendedName>
</protein>
<dbReference type="EMBL" id="ATBP01000497">
    <property type="protein sequence ID" value="ETR70065.1"/>
    <property type="molecule type" value="Genomic_DNA"/>
</dbReference>
<dbReference type="Pfam" id="PF00015">
    <property type="entry name" value="MCPsignal"/>
    <property type="match status" value="1"/>
</dbReference>
<dbReference type="Proteomes" id="UP000189670">
    <property type="component" value="Unassembled WGS sequence"/>
</dbReference>
<evidence type="ECO:0000256" key="1">
    <source>
        <dbReference type="ARBA" id="ARBA00022500"/>
    </source>
</evidence>
<keyword evidence="3" id="KW-0807">Transducer</keyword>
<name>A0A1V1P5Q0_9BACT</name>
<evidence type="ECO:0000256" key="2">
    <source>
        <dbReference type="ARBA" id="ARBA00029447"/>
    </source>
</evidence>
<comment type="similarity">
    <text evidence="2">Belongs to the methyl-accepting chemotaxis (MCP) protein family.</text>
</comment>
<dbReference type="AlphaFoldDB" id="A0A1V1P5Q0"/>
<keyword evidence="4" id="KW-0812">Transmembrane</keyword>
<comment type="caution">
    <text evidence="6">The sequence shown here is derived from an EMBL/GenBank/DDBJ whole genome shotgun (WGS) entry which is preliminary data.</text>
</comment>
<keyword evidence="4" id="KW-1133">Transmembrane helix</keyword>
<dbReference type="Gene3D" id="1.10.287.950">
    <property type="entry name" value="Methyl-accepting chemotaxis protein"/>
    <property type="match status" value="1"/>
</dbReference>
<evidence type="ECO:0000313" key="6">
    <source>
        <dbReference type="EMBL" id="ETR70065.1"/>
    </source>
</evidence>
<dbReference type="GO" id="GO:0007165">
    <property type="term" value="P:signal transduction"/>
    <property type="evidence" value="ECO:0007669"/>
    <property type="project" value="UniProtKB-KW"/>
</dbReference>
<gene>
    <name evidence="6" type="ORF">OMM_03512</name>
</gene>
<evidence type="ECO:0000256" key="3">
    <source>
        <dbReference type="PROSITE-ProRule" id="PRU00284"/>
    </source>
</evidence>
<evidence type="ECO:0000313" key="7">
    <source>
        <dbReference type="Proteomes" id="UP000189670"/>
    </source>
</evidence>
<dbReference type="PANTHER" id="PTHR43531">
    <property type="entry name" value="PROTEIN ICFG"/>
    <property type="match status" value="1"/>
</dbReference>
<sequence>MLYVFDTTAEEHSMAMISIVQIISYILILVSIGLIILLLTNSITKSLLFAVDKLDHGADKANAISSDLASTSDFLATSASDQKDSIEKMTDSLNNIKQISDNTSQKSVQADSFMKDANQIISKCNESMNQLTLSIQEITKSSEETSKIVKTIDEIAFQTNLLALNAAVEAARAGEAGAGFAVVADEVRNLAMRAAEAAKNTAGLIESTVLKIRDGSQIVDNTDEAFSGVIEIVEKVSGIVSEIANMTGEQLKGIEDTSTNMQGMDDVANENITRSNNIEAVSSEMNEQVDQIKEVIQTLTGIILGGKV</sequence>
<dbReference type="SUPFAM" id="SSF58104">
    <property type="entry name" value="Methyl-accepting chemotaxis protein (MCP) signaling domain"/>
    <property type="match status" value="1"/>
</dbReference>
<keyword evidence="4" id="KW-0472">Membrane</keyword>
<dbReference type="PANTHER" id="PTHR43531:SF11">
    <property type="entry name" value="METHYL-ACCEPTING CHEMOTAXIS PROTEIN 3"/>
    <property type="match status" value="1"/>
</dbReference>